<comment type="similarity">
    <text evidence="1">Belongs to the transglycosylase family. Rpf subfamily.</text>
</comment>
<evidence type="ECO:0000313" key="6">
    <source>
        <dbReference type="EMBL" id="SFP84988.1"/>
    </source>
</evidence>
<organism evidence="6 7">
    <name type="scientific">Amycolatopsis rubida</name>
    <dbReference type="NCBI Taxonomy" id="112413"/>
    <lineage>
        <taxon>Bacteria</taxon>
        <taxon>Bacillati</taxon>
        <taxon>Actinomycetota</taxon>
        <taxon>Actinomycetes</taxon>
        <taxon>Pseudonocardiales</taxon>
        <taxon>Pseudonocardiaceae</taxon>
        <taxon>Amycolatopsis</taxon>
    </lineage>
</organism>
<dbReference type="InterPro" id="IPR036365">
    <property type="entry name" value="PGBD-like_sf"/>
</dbReference>
<evidence type="ECO:0000256" key="3">
    <source>
        <dbReference type="SAM" id="MobiDB-lite"/>
    </source>
</evidence>
<dbReference type="SUPFAM" id="SSF53955">
    <property type="entry name" value="Lysozyme-like"/>
    <property type="match status" value="1"/>
</dbReference>
<evidence type="ECO:0000256" key="1">
    <source>
        <dbReference type="ARBA" id="ARBA00010830"/>
    </source>
</evidence>
<dbReference type="Gene3D" id="1.10.530.10">
    <property type="match status" value="1"/>
</dbReference>
<dbReference type="Pfam" id="PF01471">
    <property type="entry name" value="PG_binding_1"/>
    <property type="match status" value="1"/>
</dbReference>
<evidence type="ECO:0000313" key="7">
    <source>
        <dbReference type="Proteomes" id="UP000199137"/>
    </source>
</evidence>
<gene>
    <name evidence="6" type="ORF">SAMN05421854_107184</name>
</gene>
<dbReference type="Pfam" id="PF06737">
    <property type="entry name" value="Transglycosylas"/>
    <property type="match status" value="1"/>
</dbReference>
<accession>A0A1I5TPS2</accession>
<dbReference type="GO" id="GO:0016787">
    <property type="term" value="F:hydrolase activity"/>
    <property type="evidence" value="ECO:0007669"/>
    <property type="project" value="UniProtKB-KW"/>
</dbReference>
<feature type="domain" description="Resuscitation-promoting factor core lysozyme-like" evidence="5">
    <location>
        <begin position="47"/>
        <end position="116"/>
    </location>
</feature>
<proteinExistence type="inferred from homology"/>
<evidence type="ECO:0000259" key="4">
    <source>
        <dbReference type="Pfam" id="PF01471"/>
    </source>
</evidence>
<dbReference type="InterPro" id="IPR036366">
    <property type="entry name" value="PGBDSf"/>
</dbReference>
<feature type="domain" description="Peptidoglycan binding-like" evidence="4">
    <location>
        <begin position="184"/>
        <end position="235"/>
    </location>
</feature>
<dbReference type="InterPro" id="IPR002477">
    <property type="entry name" value="Peptidoglycan-bd-like"/>
</dbReference>
<dbReference type="STRING" id="112413.SAMN05421854_107184"/>
<feature type="region of interest" description="Disordered" evidence="3">
    <location>
        <begin position="141"/>
        <end position="167"/>
    </location>
</feature>
<name>A0A1I5TPS2_9PSEU</name>
<dbReference type="Gene3D" id="1.10.101.10">
    <property type="entry name" value="PGBD-like superfamily/PGBD"/>
    <property type="match status" value="1"/>
</dbReference>
<protein>
    <submittedName>
        <fullName evidence="6">Putative peptidoglycan binding domain-containing protein</fullName>
    </submittedName>
</protein>
<sequence length="243" mass="26380">MRRVLSVRDMTNRVRTARRAAARALLLVVAVLGMELVVTGAASADPASSTWAKLRMCESSGRYSINTGNGYYGAYQFDLPTWRSVGGQGRPDQASPREQDYRALYLYRMRGWQPWECGGMLGLANDGDARSKRVPSWEEAAYIGGGGQPTPPAPKPQPAPPPGPPGATPAWPGLVYAYGDCAPALRTFQLRMNAFGYGFSGTGCYYDKTRTAVLDLQRANGINDSGRLGPKTWKAAWEGKAPR</sequence>
<dbReference type="AlphaFoldDB" id="A0A1I5TPS2"/>
<keyword evidence="2" id="KW-0378">Hydrolase</keyword>
<dbReference type="InterPro" id="IPR023346">
    <property type="entry name" value="Lysozyme-like_dom_sf"/>
</dbReference>
<evidence type="ECO:0000256" key="2">
    <source>
        <dbReference type="ARBA" id="ARBA00022801"/>
    </source>
</evidence>
<evidence type="ECO:0000259" key="5">
    <source>
        <dbReference type="Pfam" id="PF06737"/>
    </source>
</evidence>
<dbReference type="SUPFAM" id="SSF47090">
    <property type="entry name" value="PGBD-like"/>
    <property type="match status" value="1"/>
</dbReference>
<dbReference type="InterPro" id="IPR010618">
    <property type="entry name" value="RPF"/>
</dbReference>
<dbReference type="CDD" id="cd13925">
    <property type="entry name" value="RPF"/>
    <property type="match status" value="1"/>
</dbReference>
<dbReference type="EMBL" id="FOWC01000007">
    <property type="protein sequence ID" value="SFP84988.1"/>
    <property type="molecule type" value="Genomic_DNA"/>
</dbReference>
<reference evidence="6 7" key="1">
    <citation type="submission" date="2016-10" db="EMBL/GenBank/DDBJ databases">
        <authorList>
            <person name="de Groot N.N."/>
        </authorList>
    </citation>
    <scope>NUCLEOTIDE SEQUENCE [LARGE SCALE GENOMIC DNA]</scope>
    <source>
        <strain evidence="6 7">DSM 44637</strain>
    </source>
</reference>
<dbReference type="Proteomes" id="UP000199137">
    <property type="component" value="Unassembled WGS sequence"/>
</dbReference>
<feature type="compositionally biased region" description="Pro residues" evidence="3">
    <location>
        <begin position="149"/>
        <end position="167"/>
    </location>
</feature>